<dbReference type="RefSeq" id="WP_143160618.1">
    <property type="nucleotide sequence ID" value="NZ_FQXM01000054.1"/>
</dbReference>
<proteinExistence type="predicted"/>
<dbReference type="SUPFAM" id="SSF55874">
    <property type="entry name" value="ATPase domain of HSP90 chaperone/DNA topoisomerase II/histidine kinase"/>
    <property type="match status" value="1"/>
</dbReference>
<evidence type="ECO:0000259" key="1">
    <source>
        <dbReference type="Pfam" id="PF14501"/>
    </source>
</evidence>
<evidence type="ECO:0000313" key="2">
    <source>
        <dbReference type="EMBL" id="SHI07064.1"/>
    </source>
</evidence>
<reference evidence="2 3" key="1">
    <citation type="submission" date="2016-11" db="EMBL/GenBank/DDBJ databases">
        <authorList>
            <person name="Jaros S."/>
            <person name="Januszkiewicz K."/>
            <person name="Wedrychowicz H."/>
        </authorList>
    </citation>
    <scope>NUCLEOTIDE SEQUENCE [LARGE SCALE GENOMIC DNA]</scope>
    <source>
        <strain evidence="2 3">DSM 8605</strain>
    </source>
</reference>
<organism evidence="2 3">
    <name type="scientific">Clostridium grantii DSM 8605</name>
    <dbReference type="NCBI Taxonomy" id="1121316"/>
    <lineage>
        <taxon>Bacteria</taxon>
        <taxon>Bacillati</taxon>
        <taxon>Bacillota</taxon>
        <taxon>Clostridia</taxon>
        <taxon>Eubacteriales</taxon>
        <taxon>Clostridiaceae</taxon>
        <taxon>Clostridium</taxon>
    </lineage>
</organism>
<dbReference type="Gene3D" id="3.30.565.10">
    <property type="entry name" value="Histidine kinase-like ATPase, C-terminal domain"/>
    <property type="match status" value="1"/>
</dbReference>
<feature type="non-terminal residue" evidence="2">
    <location>
        <position position="1"/>
    </location>
</feature>
<dbReference type="PANTHER" id="PTHR40448">
    <property type="entry name" value="TWO-COMPONENT SENSOR HISTIDINE KINASE"/>
    <property type="match status" value="1"/>
</dbReference>
<keyword evidence="3" id="KW-1185">Reference proteome</keyword>
<accession>A0A1M5Y5I0</accession>
<evidence type="ECO:0000313" key="3">
    <source>
        <dbReference type="Proteomes" id="UP000184447"/>
    </source>
</evidence>
<gene>
    <name evidence="2" type="ORF">SAMN02745207_04196</name>
</gene>
<dbReference type="AlphaFoldDB" id="A0A1M5Y5I0"/>
<dbReference type="InterPro" id="IPR036890">
    <property type="entry name" value="HATPase_C_sf"/>
</dbReference>
<dbReference type="PANTHER" id="PTHR40448:SF1">
    <property type="entry name" value="TWO-COMPONENT SENSOR HISTIDINE KINASE"/>
    <property type="match status" value="1"/>
</dbReference>
<dbReference type="InterPro" id="IPR032834">
    <property type="entry name" value="NatK-like_C"/>
</dbReference>
<dbReference type="EMBL" id="FQXM01000054">
    <property type="protein sequence ID" value="SHI07064.1"/>
    <property type="molecule type" value="Genomic_DNA"/>
</dbReference>
<dbReference type="STRING" id="1121316.SAMN02745207_04196"/>
<feature type="domain" description="Sensor histidine kinase NatK-like C-terminal" evidence="1">
    <location>
        <begin position="113"/>
        <end position="205"/>
    </location>
</feature>
<name>A0A1M5Y5I0_9CLOT</name>
<protein>
    <submittedName>
        <fullName evidence="2">GHKL domain-containing protein</fullName>
    </submittedName>
</protein>
<dbReference type="OrthoDB" id="9792686at2"/>
<dbReference type="Pfam" id="PF14501">
    <property type="entry name" value="HATPase_c_5"/>
    <property type="match status" value="1"/>
</dbReference>
<dbReference type="GO" id="GO:0042802">
    <property type="term" value="F:identical protein binding"/>
    <property type="evidence" value="ECO:0007669"/>
    <property type="project" value="TreeGrafter"/>
</dbReference>
<dbReference type="Proteomes" id="UP000184447">
    <property type="component" value="Unassembled WGS sequence"/>
</dbReference>
<sequence>YDGVRYGYRTKEFDDVYDMMIKSRTEAFGKEVKRSHIQTLIAMNEKSNNACSKELSEYIEQVSREDIWKELLKLDNKIIMAFLYSKYSTAKENHIHMEVEINNISLESYHETYQLVEIYGILIDNAMEATENYIGKKEIKIFLSRKEDRNYIKIVNPSEYISTKEINNFFNKGFSTKANNKRGIGLYKLKQLLNSNKGTITFFYDTLSKSVVVEVIHI</sequence>